<keyword evidence="9" id="KW-1185">Reference proteome</keyword>
<dbReference type="InterPro" id="IPR004557">
    <property type="entry name" value="PrmC-related"/>
</dbReference>
<evidence type="ECO:0000256" key="4">
    <source>
        <dbReference type="ARBA" id="ARBA00048391"/>
    </source>
</evidence>
<dbReference type="PROSITE" id="PS00092">
    <property type="entry name" value="N6_MTASE"/>
    <property type="match status" value="1"/>
</dbReference>
<dbReference type="EMBL" id="JBBNPP010000001">
    <property type="protein sequence ID" value="MEQ3345994.1"/>
    <property type="molecule type" value="Genomic_DNA"/>
</dbReference>
<dbReference type="HAMAP" id="MF_02126">
    <property type="entry name" value="RF_methyltr_PrmC"/>
    <property type="match status" value="1"/>
</dbReference>
<dbReference type="PANTHER" id="PTHR18895:SF74">
    <property type="entry name" value="MTRF1L RELEASE FACTOR GLUTAMINE METHYLTRANSFERASE"/>
    <property type="match status" value="1"/>
</dbReference>
<reference evidence="8 9" key="1">
    <citation type="submission" date="2024-04" db="EMBL/GenBank/DDBJ databases">
        <title>Human intestinal bacterial collection.</title>
        <authorList>
            <person name="Pauvert C."/>
            <person name="Hitch T.C.A."/>
            <person name="Clavel T."/>
        </authorList>
    </citation>
    <scope>NUCLEOTIDE SEQUENCE [LARGE SCALE GENOMIC DNA]</scope>
    <source>
        <strain evidence="8 9">CLA-SR-H019</strain>
    </source>
</reference>
<evidence type="ECO:0000256" key="3">
    <source>
        <dbReference type="ARBA" id="ARBA00022691"/>
    </source>
</evidence>
<dbReference type="NCBIfam" id="TIGR00537">
    <property type="entry name" value="hemK_rel_arch"/>
    <property type="match status" value="1"/>
</dbReference>
<dbReference type="Pfam" id="PF05175">
    <property type="entry name" value="MTS"/>
    <property type="match status" value="1"/>
</dbReference>
<comment type="catalytic activity">
    <reaction evidence="4 5">
        <text>L-glutaminyl-[peptide chain release factor] + S-adenosyl-L-methionine = N(5)-methyl-L-glutaminyl-[peptide chain release factor] + S-adenosyl-L-homocysteine + H(+)</text>
        <dbReference type="Rhea" id="RHEA:42896"/>
        <dbReference type="Rhea" id="RHEA-COMP:10271"/>
        <dbReference type="Rhea" id="RHEA-COMP:10272"/>
        <dbReference type="ChEBI" id="CHEBI:15378"/>
        <dbReference type="ChEBI" id="CHEBI:30011"/>
        <dbReference type="ChEBI" id="CHEBI:57856"/>
        <dbReference type="ChEBI" id="CHEBI:59789"/>
        <dbReference type="ChEBI" id="CHEBI:61891"/>
        <dbReference type="EC" id="2.1.1.297"/>
    </reaction>
</comment>
<comment type="caution">
    <text evidence="8">The sequence shown here is derived from an EMBL/GenBank/DDBJ whole genome shotgun (WGS) entry which is preliminary data.</text>
</comment>
<dbReference type="CDD" id="cd02440">
    <property type="entry name" value="AdoMet_MTases"/>
    <property type="match status" value="1"/>
</dbReference>
<dbReference type="InterPro" id="IPR029063">
    <property type="entry name" value="SAM-dependent_MTases_sf"/>
</dbReference>
<feature type="binding site" evidence="5">
    <location>
        <position position="142"/>
    </location>
    <ligand>
        <name>S-adenosyl-L-methionine</name>
        <dbReference type="ChEBI" id="CHEBI:59789"/>
    </ligand>
</feature>
<proteinExistence type="inferred from homology"/>
<evidence type="ECO:0000256" key="1">
    <source>
        <dbReference type="ARBA" id="ARBA00022603"/>
    </source>
</evidence>
<dbReference type="SUPFAM" id="SSF53335">
    <property type="entry name" value="S-adenosyl-L-methionine-dependent methyltransferases"/>
    <property type="match status" value="1"/>
</dbReference>
<dbReference type="InterPro" id="IPR040758">
    <property type="entry name" value="PrmC_N"/>
</dbReference>
<dbReference type="InterPro" id="IPR050320">
    <property type="entry name" value="N5-glutamine_MTase"/>
</dbReference>
<dbReference type="Gene3D" id="3.40.50.150">
    <property type="entry name" value="Vaccinia Virus protein VP39"/>
    <property type="match status" value="1"/>
</dbReference>
<comment type="function">
    <text evidence="5">Methylates the class 1 translation termination release factors RF1/PrfA and RF2/PrfB on the glutamine residue of the universally conserved GGQ motif.</text>
</comment>
<evidence type="ECO:0000256" key="5">
    <source>
        <dbReference type="HAMAP-Rule" id="MF_02126"/>
    </source>
</evidence>
<dbReference type="InterPro" id="IPR019874">
    <property type="entry name" value="RF_methyltr_PrmC"/>
</dbReference>
<keyword evidence="3 5" id="KW-0949">S-adenosyl-L-methionine</keyword>
<dbReference type="GO" id="GO:0102559">
    <property type="term" value="F:peptide chain release factor N(5)-glutamine methyltransferase activity"/>
    <property type="evidence" value="ECO:0007669"/>
    <property type="project" value="UniProtKB-EC"/>
</dbReference>
<dbReference type="NCBIfam" id="TIGR00536">
    <property type="entry name" value="hemK_fam"/>
    <property type="match status" value="1"/>
</dbReference>
<organism evidence="8 9">
    <name type="scientific">Peptoniphilus senegalensis</name>
    <dbReference type="NCBI Taxonomy" id="1465757"/>
    <lineage>
        <taxon>Bacteria</taxon>
        <taxon>Bacillati</taxon>
        <taxon>Bacillota</taxon>
        <taxon>Tissierellia</taxon>
        <taxon>Tissierellales</taxon>
        <taxon>Peptoniphilaceae</taxon>
        <taxon>Peptoniphilus</taxon>
    </lineage>
</organism>
<dbReference type="Gene3D" id="1.10.8.10">
    <property type="entry name" value="DNA helicase RuvA subunit, C-terminal domain"/>
    <property type="match status" value="1"/>
</dbReference>
<dbReference type="EC" id="2.1.1.297" evidence="5"/>
<evidence type="ECO:0000259" key="6">
    <source>
        <dbReference type="Pfam" id="PF05175"/>
    </source>
</evidence>
<dbReference type="InterPro" id="IPR007848">
    <property type="entry name" value="Small_mtfrase_dom"/>
</dbReference>
<accession>A0ABV1IYK7</accession>
<feature type="binding site" evidence="5">
    <location>
        <begin position="183"/>
        <end position="186"/>
    </location>
    <ligand>
        <name>substrate</name>
    </ligand>
</feature>
<protein>
    <recommendedName>
        <fullName evidence="5">Release factor glutamine methyltransferase</fullName>
        <shortName evidence="5">RF MTase</shortName>
        <ecNumber evidence="5">2.1.1.297</ecNumber>
    </recommendedName>
    <alternativeName>
        <fullName evidence="5">N5-glutamine methyltransferase PrmC</fullName>
    </alternativeName>
    <alternativeName>
        <fullName evidence="5">Protein-(glutamine-N5) MTase PrmC</fullName>
    </alternativeName>
    <alternativeName>
        <fullName evidence="5">Protein-glutamine N-methyltransferase PrmC</fullName>
    </alternativeName>
</protein>
<dbReference type="PANTHER" id="PTHR18895">
    <property type="entry name" value="HEMK METHYLTRANSFERASE"/>
    <property type="match status" value="1"/>
</dbReference>
<dbReference type="Proteomes" id="UP001491691">
    <property type="component" value="Unassembled WGS sequence"/>
</dbReference>
<evidence type="ECO:0000259" key="7">
    <source>
        <dbReference type="Pfam" id="PF17827"/>
    </source>
</evidence>
<feature type="binding site" evidence="5">
    <location>
        <position position="183"/>
    </location>
    <ligand>
        <name>S-adenosyl-L-methionine</name>
        <dbReference type="ChEBI" id="CHEBI:59789"/>
    </ligand>
</feature>
<dbReference type="InterPro" id="IPR004556">
    <property type="entry name" value="HemK-like"/>
</dbReference>
<sequence length="276" mass="32133">MTIREALLKGINYLKDLEYTNPIYESRKILAELLEKDLSYLIAHDDEKLNKLIEDKYFNILEKRREGYPLQYILACEDFYGRRFDVLEDVLIPRQDTELSIEVLLDIIKNNKINNMLEIGCGTGIVSITIDLESDIDVTGLDISPQAIKNTTINKNKFNSNIKIIESDLFDKVNDKFDIIYSNPPYIKTKEIENLQVEVREHEPRLALDGGEDGLVFYRKIVKESKDYLKENGFLIFEIGYDEGNEVLKLMKDKFDVKIHKDLNNFDRVVVGRLKV</sequence>
<dbReference type="Pfam" id="PF17827">
    <property type="entry name" value="PrmC_N"/>
    <property type="match status" value="1"/>
</dbReference>
<feature type="binding site" evidence="5">
    <location>
        <begin position="120"/>
        <end position="124"/>
    </location>
    <ligand>
        <name>S-adenosyl-L-methionine</name>
        <dbReference type="ChEBI" id="CHEBI:59789"/>
    </ligand>
</feature>
<name>A0ABV1IYK7_9FIRM</name>
<comment type="similarity">
    <text evidence="5">Belongs to the protein N5-glutamine methyltransferase family. PrmC subfamily.</text>
</comment>
<evidence type="ECO:0000313" key="9">
    <source>
        <dbReference type="Proteomes" id="UP001491691"/>
    </source>
</evidence>
<keyword evidence="2 5" id="KW-0808">Transferase</keyword>
<evidence type="ECO:0000256" key="2">
    <source>
        <dbReference type="ARBA" id="ARBA00022679"/>
    </source>
</evidence>
<dbReference type="InterPro" id="IPR002052">
    <property type="entry name" value="DNA_methylase_N6_adenine_CS"/>
</dbReference>
<evidence type="ECO:0000313" key="8">
    <source>
        <dbReference type="EMBL" id="MEQ3345994.1"/>
    </source>
</evidence>
<comment type="caution">
    <text evidence="5">Lacks conserved residue(s) required for the propagation of feature annotation.</text>
</comment>
<keyword evidence="1 5" id="KW-0489">Methyltransferase</keyword>
<dbReference type="GO" id="GO:0032259">
    <property type="term" value="P:methylation"/>
    <property type="evidence" value="ECO:0007669"/>
    <property type="project" value="UniProtKB-KW"/>
</dbReference>
<dbReference type="RefSeq" id="WP_349187753.1">
    <property type="nucleotide sequence ID" value="NZ_JBBNPP010000001.1"/>
</dbReference>
<gene>
    <name evidence="5 8" type="primary">prmC</name>
    <name evidence="8" type="ORF">AAA073_00930</name>
</gene>
<feature type="domain" description="Release factor glutamine methyltransferase N-terminal" evidence="7">
    <location>
        <begin position="5"/>
        <end position="74"/>
    </location>
</feature>
<dbReference type="NCBIfam" id="TIGR03534">
    <property type="entry name" value="RF_mod_PrmC"/>
    <property type="match status" value="1"/>
</dbReference>
<feature type="domain" description="Methyltransferase small" evidence="6">
    <location>
        <begin position="102"/>
        <end position="193"/>
    </location>
</feature>